<evidence type="ECO:0000313" key="1">
    <source>
        <dbReference type="EMBL" id="CAG6552073.1"/>
    </source>
</evidence>
<dbReference type="EMBL" id="HBUE01245968">
    <property type="protein sequence ID" value="CAG6552073.1"/>
    <property type="molecule type" value="Transcribed_RNA"/>
</dbReference>
<dbReference type="AlphaFoldDB" id="A0A8D8IEV8"/>
<proteinExistence type="predicted"/>
<name>A0A8D8IEV8_CULPI</name>
<organism evidence="1">
    <name type="scientific">Culex pipiens</name>
    <name type="common">House mosquito</name>
    <dbReference type="NCBI Taxonomy" id="7175"/>
    <lineage>
        <taxon>Eukaryota</taxon>
        <taxon>Metazoa</taxon>
        <taxon>Ecdysozoa</taxon>
        <taxon>Arthropoda</taxon>
        <taxon>Hexapoda</taxon>
        <taxon>Insecta</taxon>
        <taxon>Pterygota</taxon>
        <taxon>Neoptera</taxon>
        <taxon>Endopterygota</taxon>
        <taxon>Diptera</taxon>
        <taxon>Nematocera</taxon>
        <taxon>Culicoidea</taxon>
        <taxon>Culicidae</taxon>
        <taxon>Culicinae</taxon>
        <taxon>Culicini</taxon>
        <taxon>Culex</taxon>
        <taxon>Culex</taxon>
    </lineage>
</organism>
<reference evidence="1" key="1">
    <citation type="submission" date="2021-05" db="EMBL/GenBank/DDBJ databases">
        <authorList>
            <person name="Alioto T."/>
            <person name="Alioto T."/>
            <person name="Gomez Garrido J."/>
        </authorList>
    </citation>
    <scope>NUCLEOTIDE SEQUENCE</scope>
</reference>
<protein>
    <submittedName>
        <fullName evidence="1">(northern house mosquito) hypothetical protein</fullName>
    </submittedName>
</protein>
<sequence>MFGGLQYFVGQVRGCGVIVGGGLANWFCMTVTDARVDLPDVGVWRPTNAGRINLINERRHYSEPVCTGSIGNKLGRSVVGSVAVVLYDDAVVTRVHDRTVEFHAISSHLRYSPCQSDGGQEWSILAEFLLLSSDGICHDYWTPERPKLPNATTSNIHRNTRTHAHTLENDRICHKYWTRGSGLNTRKLPPIGPEKSTKTHDDGDGIWLLKRLELPTATIGTFLQPDHTGSTVVRTLLTTTPVTESGCSSRTRPLF</sequence>
<dbReference type="EMBL" id="HBUE01353083">
    <property type="protein sequence ID" value="CAG6604378.1"/>
    <property type="molecule type" value="Transcribed_RNA"/>
</dbReference>
<accession>A0A8D8IEV8</accession>